<evidence type="ECO:0000256" key="5">
    <source>
        <dbReference type="ARBA" id="ARBA00022989"/>
    </source>
</evidence>
<reference evidence="9" key="2">
    <citation type="journal article" date="2017" name="Nat. Plants">
        <title>The Aegilops tauschii genome reveals multiple impacts of transposons.</title>
        <authorList>
            <person name="Zhao G."/>
            <person name="Zou C."/>
            <person name="Li K."/>
            <person name="Wang K."/>
            <person name="Li T."/>
            <person name="Gao L."/>
            <person name="Zhang X."/>
            <person name="Wang H."/>
            <person name="Yang Z."/>
            <person name="Liu X."/>
            <person name="Jiang W."/>
            <person name="Mao L."/>
            <person name="Kong X."/>
            <person name="Jiao Y."/>
            <person name="Jia J."/>
        </authorList>
    </citation>
    <scope>NUCLEOTIDE SEQUENCE [LARGE SCALE GENOMIC DNA]</scope>
    <source>
        <strain evidence="9">cv. AL8/78</strain>
    </source>
</reference>
<evidence type="ECO:0000256" key="3">
    <source>
        <dbReference type="ARBA" id="ARBA00022448"/>
    </source>
</evidence>
<dbReference type="PANTHER" id="PTHR31752:SF58">
    <property type="entry name" value="AUXIN EFFLUX CARRIER COMPONENT"/>
    <property type="match status" value="1"/>
</dbReference>
<dbReference type="EnsemblPlants" id="AET5Gv20664800.3">
    <property type="protein sequence ID" value="AET5Gv20664800.3"/>
    <property type="gene ID" value="AET5Gv20664800"/>
</dbReference>
<dbReference type="GO" id="GO:0005783">
    <property type="term" value="C:endoplasmic reticulum"/>
    <property type="evidence" value="ECO:0007669"/>
    <property type="project" value="TreeGrafter"/>
</dbReference>
<organism evidence="8 9">
    <name type="scientific">Aegilops tauschii subsp. strangulata</name>
    <name type="common">Goatgrass</name>
    <dbReference type="NCBI Taxonomy" id="200361"/>
    <lineage>
        <taxon>Eukaryota</taxon>
        <taxon>Viridiplantae</taxon>
        <taxon>Streptophyta</taxon>
        <taxon>Embryophyta</taxon>
        <taxon>Tracheophyta</taxon>
        <taxon>Spermatophyta</taxon>
        <taxon>Magnoliopsida</taxon>
        <taxon>Liliopsida</taxon>
        <taxon>Poales</taxon>
        <taxon>Poaceae</taxon>
        <taxon>BOP clade</taxon>
        <taxon>Pooideae</taxon>
        <taxon>Triticodae</taxon>
        <taxon>Triticeae</taxon>
        <taxon>Triticinae</taxon>
        <taxon>Aegilops</taxon>
    </lineage>
</organism>
<keyword evidence="4" id="KW-0812">Transmembrane</keyword>
<reference evidence="8" key="5">
    <citation type="journal article" date="2021" name="G3 (Bethesda)">
        <title>Aegilops tauschii genome assembly Aet v5.0 features greater sequence contiguity and improved annotation.</title>
        <authorList>
            <person name="Wang L."/>
            <person name="Zhu T."/>
            <person name="Rodriguez J.C."/>
            <person name="Deal K.R."/>
            <person name="Dubcovsky J."/>
            <person name="McGuire P.E."/>
            <person name="Lux T."/>
            <person name="Spannagl M."/>
            <person name="Mayer K.F.X."/>
            <person name="Baldrich P."/>
            <person name="Meyers B.C."/>
            <person name="Huo N."/>
            <person name="Gu Y.Q."/>
            <person name="Zhou H."/>
            <person name="Devos K.M."/>
            <person name="Bennetzen J.L."/>
            <person name="Unver T."/>
            <person name="Budak H."/>
            <person name="Gulick P.J."/>
            <person name="Galiba G."/>
            <person name="Kalapos B."/>
            <person name="Nelson D.R."/>
            <person name="Li P."/>
            <person name="You F.M."/>
            <person name="Luo M.C."/>
            <person name="Dvorak J."/>
        </authorList>
    </citation>
    <scope>NUCLEOTIDE SEQUENCE [LARGE SCALE GENOMIC DNA]</scope>
    <source>
        <strain evidence="8">cv. AL8/78</strain>
    </source>
</reference>
<evidence type="ECO:0000256" key="4">
    <source>
        <dbReference type="ARBA" id="ARBA00022692"/>
    </source>
</evidence>
<comment type="subcellular location">
    <subcellularLocation>
        <location evidence="1">Membrane</location>
        <topology evidence="1">Multi-pass membrane protein</topology>
    </subcellularLocation>
</comment>
<keyword evidence="5" id="KW-1133">Transmembrane helix</keyword>
<dbReference type="PANTHER" id="PTHR31752">
    <property type="entry name" value="AUXIN EFFLUX CARRIER COMPONENT 1B-RELATED"/>
    <property type="match status" value="1"/>
</dbReference>
<evidence type="ECO:0000313" key="9">
    <source>
        <dbReference type="Proteomes" id="UP000015105"/>
    </source>
</evidence>
<keyword evidence="3" id="KW-0813">Transport</keyword>
<evidence type="ECO:0000256" key="6">
    <source>
        <dbReference type="ARBA" id="ARBA00023136"/>
    </source>
</evidence>
<dbReference type="GO" id="GO:0010329">
    <property type="term" value="F:auxin efflux transmembrane transporter activity"/>
    <property type="evidence" value="ECO:0007669"/>
    <property type="project" value="TreeGrafter"/>
</dbReference>
<sequence>MLRTVGLKVVGNPNVYASLLGVLWSSVANRWHLEMPGIIDGSISIMSRTGLGIGMFNMGQARRVRAWINLVGHGDEVCRCASSHHDWSATFGTTWRPSACCHLTGCTASVYWDIYLCTRV</sequence>
<proteinExistence type="inferred from homology"/>
<protein>
    <submittedName>
        <fullName evidence="8">Uncharacterized protein</fullName>
    </submittedName>
</protein>
<dbReference type="GO" id="GO:0009926">
    <property type="term" value="P:auxin polar transport"/>
    <property type="evidence" value="ECO:0007669"/>
    <property type="project" value="TreeGrafter"/>
</dbReference>
<evidence type="ECO:0000256" key="1">
    <source>
        <dbReference type="ARBA" id="ARBA00004141"/>
    </source>
</evidence>
<reference evidence="8" key="4">
    <citation type="submission" date="2019-03" db="UniProtKB">
        <authorList>
            <consortium name="EnsemblPlants"/>
        </authorList>
    </citation>
    <scope>IDENTIFICATION</scope>
</reference>
<evidence type="ECO:0000256" key="2">
    <source>
        <dbReference type="ARBA" id="ARBA00009177"/>
    </source>
</evidence>
<keyword evidence="9" id="KW-1185">Reference proteome</keyword>
<evidence type="ECO:0000256" key="7">
    <source>
        <dbReference type="ARBA" id="ARBA00023294"/>
    </source>
</evidence>
<evidence type="ECO:0000313" key="8">
    <source>
        <dbReference type="EnsemblPlants" id="AET5Gv20664800.3"/>
    </source>
</evidence>
<dbReference type="InterPro" id="IPR051107">
    <property type="entry name" value="Auxin_Efflux_Carrier"/>
</dbReference>
<dbReference type="GO" id="GO:0009734">
    <property type="term" value="P:auxin-activated signaling pathway"/>
    <property type="evidence" value="ECO:0007669"/>
    <property type="project" value="UniProtKB-KW"/>
</dbReference>
<dbReference type="GO" id="GO:0005886">
    <property type="term" value="C:plasma membrane"/>
    <property type="evidence" value="ECO:0007669"/>
    <property type="project" value="TreeGrafter"/>
</dbReference>
<reference evidence="8" key="3">
    <citation type="journal article" date="2017" name="Nature">
        <title>Genome sequence of the progenitor of the wheat D genome Aegilops tauschii.</title>
        <authorList>
            <person name="Luo M.C."/>
            <person name="Gu Y.Q."/>
            <person name="Puiu D."/>
            <person name="Wang H."/>
            <person name="Twardziok S.O."/>
            <person name="Deal K.R."/>
            <person name="Huo N."/>
            <person name="Zhu T."/>
            <person name="Wang L."/>
            <person name="Wang Y."/>
            <person name="McGuire P.E."/>
            <person name="Liu S."/>
            <person name="Long H."/>
            <person name="Ramasamy R.K."/>
            <person name="Rodriguez J.C."/>
            <person name="Van S.L."/>
            <person name="Yuan L."/>
            <person name="Wang Z."/>
            <person name="Xia Z."/>
            <person name="Xiao L."/>
            <person name="Anderson O.D."/>
            <person name="Ouyang S."/>
            <person name="Liang Y."/>
            <person name="Zimin A.V."/>
            <person name="Pertea G."/>
            <person name="Qi P."/>
            <person name="Bennetzen J.L."/>
            <person name="Dai X."/>
            <person name="Dawson M.W."/>
            <person name="Muller H.G."/>
            <person name="Kugler K."/>
            <person name="Rivarola-Duarte L."/>
            <person name="Spannagl M."/>
            <person name="Mayer K.F.X."/>
            <person name="Lu F.H."/>
            <person name="Bevan M.W."/>
            <person name="Leroy P."/>
            <person name="Li P."/>
            <person name="You F.M."/>
            <person name="Sun Q."/>
            <person name="Liu Z."/>
            <person name="Lyons E."/>
            <person name="Wicker T."/>
            <person name="Salzberg S.L."/>
            <person name="Devos K.M."/>
            <person name="Dvorak J."/>
        </authorList>
    </citation>
    <scope>NUCLEOTIDE SEQUENCE [LARGE SCALE GENOMIC DNA]</scope>
    <source>
        <strain evidence="8">cv. AL8/78</strain>
    </source>
</reference>
<dbReference type="Gramene" id="AET5Gv20664800.3">
    <property type="protein sequence ID" value="AET5Gv20664800.3"/>
    <property type="gene ID" value="AET5Gv20664800"/>
</dbReference>
<dbReference type="AlphaFoldDB" id="A0A453L800"/>
<keyword evidence="7" id="KW-0927">Auxin signaling pathway</keyword>
<comment type="similarity">
    <text evidence="2">Belongs to the auxin efflux carrier (TC 2.A.69.1) family.</text>
</comment>
<dbReference type="Pfam" id="PF03547">
    <property type="entry name" value="Mem_trans"/>
    <property type="match status" value="1"/>
</dbReference>
<name>A0A453L800_AEGTS</name>
<accession>A0A453L800</accession>
<dbReference type="Proteomes" id="UP000015105">
    <property type="component" value="Chromosome 5D"/>
</dbReference>
<reference evidence="9" key="1">
    <citation type="journal article" date="2014" name="Science">
        <title>Ancient hybridizations among the ancestral genomes of bread wheat.</title>
        <authorList>
            <consortium name="International Wheat Genome Sequencing Consortium,"/>
            <person name="Marcussen T."/>
            <person name="Sandve S.R."/>
            <person name="Heier L."/>
            <person name="Spannagl M."/>
            <person name="Pfeifer M."/>
            <person name="Jakobsen K.S."/>
            <person name="Wulff B.B."/>
            <person name="Steuernagel B."/>
            <person name="Mayer K.F."/>
            <person name="Olsen O.A."/>
        </authorList>
    </citation>
    <scope>NUCLEOTIDE SEQUENCE [LARGE SCALE GENOMIC DNA]</scope>
    <source>
        <strain evidence="9">cv. AL8/78</strain>
    </source>
</reference>
<keyword evidence="6" id="KW-0472">Membrane</keyword>
<dbReference type="InterPro" id="IPR004776">
    <property type="entry name" value="Mem_transp_PIN-like"/>
</dbReference>